<evidence type="ECO:0000313" key="1">
    <source>
        <dbReference type="EMBL" id="GBM46702.1"/>
    </source>
</evidence>
<dbReference type="Proteomes" id="UP000499080">
    <property type="component" value="Unassembled WGS sequence"/>
</dbReference>
<name>A0A4Y2FYU2_ARAVE</name>
<accession>A0A4Y2FYU2</accession>
<dbReference type="InterPro" id="IPR036397">
    <property type="entry name" value="RNaseH_sf"/>
</dbReference>
<keyword evidence="2" id="KW-1185">Reference proteome</keyword>
<dbReference type="Gene3D" id="3.30.420.10">
    <property type="entry name" value="Ribonuclease H-like superfamily/Ribonuclease H"/>
    <property type="match status" value="1"/>
</dbReference>
<proteinExistence type="predicted"/>
<dbReference type="InterPro" id="IPR050951">
    <property type="entry name" value="Retrovirus_Pol_polyprotein"/>
</dbReference>
<reference evidence="1 2" key="1">
    <citation type="journal article" date="2019" name="Sci. Rep.">
        <title>Orb-weaving spider Araneus ventricosus genome elucidates the spidroin gene catalogue.</title>
        <authorList>
            <person name="Kono N."/>
            <person name="Nakamura H."/>
            <person name="Ohtoshi R."/>
            <person name="Moran D.A.P."/>
            <person name="Shinohara A."/>
            <person name="Yoshida Y."/>
            <person name="Fujiwara M."/>
            <person name="Mori M."/>
            <person name="Tomita M."/>
            <person name="Arakawa K."/>
        </authorList>
    </citation>
    <scope>NUCLEOTIDE SEQUENCE [LARGE SCALE GENOMIC DNA]</scope>
</reference>
<evidence type="ECO:0000313" key="2">
    <source>
        <dbReference type="Proteomes" id="UP000499080"/>
    </source>
</evidence>
<dbReference type="AlphaFoldDB" id="A0A4Y2FYU2"/>
<gene>
    <name evidence="1" type="ORF">AVEN_137860_1</name>
</gene>
<dbReference type="PANTHER" id="PTHR37984">
    <property type="entry name" value="PROTEIN CBG26694"/>
    <property type="match status" value="1"/>
</dbReference>
<sequence length="179" mass="19960">MVCKIQWHPIMVASIPQKNFVTSFKNGILHISVVPHHPSSNGNAKRFLQTTKDALNRIISCDWNQRVTSFLLAQLTTPSAATGFSPAELLIKRTLKTVLSILQPDLVEDRKRRNEELLDKCLSKGQLSSFSPNDAVYIKNHSSSQTYIPGAGIETTGLLSYKSVIADCKSIRCHIDPNW</sequence>
<dbReference type="InterPro" id="IPR012337">
    <property type="entry name" value="RNaseH-like_sf"/>
</dbReference>
<dbReference type="PANTHER" id="PTHR37984:SF12">
    <property type="entry name" value="RIBONUCLEASE H"/>
    <property type="match status" value="1"/>
</dbReference>
<comment type="caution">
    <text evidence="1">The sequence shown here is derived from an EMBL/GenBank/DDBJ whole genome shotgun (WGS) entry which is preliminary data.</text>
</comment>
<dbReference type="GO" id="GO:0003676">
    <property type="term" value="F:nucleic acid binding"/>
    <property type="evidence" value="ECO:0007669"/>
    <property type="project" value="InterPro"/>
</dbReference>
<dbReference type="EMBL" id="BGPR01097765">
    <property type="protein sequence ID" value="GBM46702.1"/>
    <property type="molecule type" value="Genomic_DNA"/>
</dbReference>
<organism evidence="1 2">
    <name type="scientific">Araneus ventricosus</name>
    <name type="common">Orbweaver spider</name>
    <name type="synonym">Epeira ventricosa</name>
    <dbReference type="NCBI Taxonomy" id="182803"/>
    <lineage>
        <taxon>Eukaryota</taxon>
        <taxon>Metazoa</taxon>
        <taxon>Ecdysozoa</taxon>
        <taxon>Arthropoda</taxon>
        <taxon>Chelicerata</taxon>
        <taxon>Arachnida</taxon>
        <taxon>Araneae</taxon>
        <taxon>Araneomorphae</taxon>
        <taxon>Entelegynae</taxon>
        <taxon>Araneoidea</taxon>
        <taxon>Araneidae</taxon>
        <taxon>Araneus</taxon>
    </lineage>
</organism>
<dbReference type="SUPFAM" id="SSF53098">
    <property type="entry name" value="Ribonuclease H-like"/>
    <property type="match status" value="1"/>
</dbReference>
<protein>
    <recommendedName>
        <fullName evidence="3">Integrase catalytic domain-containing protein</fullName>
    </recommendedName>
</protein>
<dbReference type="OrthoDB" id="6419861at2759"/>
<evidence type="ECO:0008006" key="3">
    <source>
        <dbReference type="Google" id="ProtNLM"/>
    </source>
</evidence>